<sequence length="476" mass="53278">MADLQPNKQELIKIIEQSKVSPPPGTVPTTSLPLSFFDVPWLLFANMQRPYFYEFPHSTHHFLETRLPSLKHSLSLTLQHFFPFAANLILPPPPAKPHILFAEGDSAVSLTVAESAADFHFLSANHPRPVRALDTFVPKLAPARVDGDTRMEPIMALQFTVFPNSGICIGLRCNHVAGDARSLHHFMKSWALVCKTGGDLTSLDGDSGLPSLDRTAVKDPYGLELVFLKAWWSLASTWKNEDQRSVLDTDDHHSLRATVVLCRDKIERLRHWITNQLANDNENSTTLHMSSFVVISALIWVCLAKSEERNSKVNKDDDDPYYFAFVAECRSRLEFPLPTTYFGNCLTVCFAPVKAAELLGENGVATAAKAIGKEVGELNRKPLKELENFLIKFKKIKDSGWKHVTVLGSPKFGLYETDFGWGRPKKCESIHFRDSTAFLIAQSRDEKGGAEVSLVLSKDQMSRFNAILEEILMGLV</sequence>
<dbReference type="GO" id="GO:0016747">
    <property type="term" value="F:acyltransferase activity, transferring groups other than amino-acyl groups"/>
    <property type="evidence" value="ECO:0007669"/>
    <property type="project" value="UniProtKB-ARBA"/>
</dbReference>
<evidence type="ECO:0000313" key="3">
    <source>
        <dbReference type="EMBL" id="EXC13929.1"/>
    </source>
</evidence>
<dbReference type="eggNOG" id="ENOG502QPXT">
    <property type="taxonomic scope" value="Eukaryota"/>
</dbReference>
<dbReference type="AlphaFoldDB" id="W9SKH9"/>
<dbReference type="Gene3D" id="3.30.559.10">
    <property type="entry name" value="Chloramphenicol acetyltransferase-like domain"/>
    <property type="match status" value="2"/>
</dbReference>
<name>W9SKH9_9ROSA</name>
<reference evidence="4" key="1">
    <citation type="submission" date="2013-01" db="EMBL/GenBank/DDBJ databases">
        <title>Draft Genome Sequence of a Mulberry Tree, Morus notabilis C.K. Schneid.</title>
        <authorList>
            <person name="He N."/>
            <person name="Zhao S."/>
        </authorList>
    </citation>
    <scope>NUCLEOTIDE SEQUENCE</scope>
</reference>
<dbReference type="STRING" id="981085.W9SKH9"/>
<dbReference type="InterPro" id="IPR023213">
    <property type="entry name" value="CAT-like_dom_sf"/>
</dbReference>
<keyword evidence="2" id="KW-0012">Acyltransferase</keyword>
<organism evidence="3 4">
    <name type="scientific">Morus notabilis</name>
    <dbReference type="NCBI Taxonomy" id="981085"/>
    <lineage>
        <taxon>Eukaryota</taxon>
        <taxon>Viridiplantae</taxon>
        <taxon>Streptophyta</taxon>
        <taxon>Embryophyta</taxon>
        <taxon>Tracheophyta</taxon>
        <taxon>Spermatophyta</taxon>
        <taxon>Magnoliopsida</taxon>
        <taxon>eudicotyledons</taxon>
        <taxon>Gunneridae</taxon>
        <taxon>Pentapetalae</taxon>
        <taxon>rosids</taxon>
        <taxon>fabids</taxon>
        <taxon>Rosales</taxon>
        <taxon>Moraceae</taxon>
        <taxon>Moreae</taxon>
        <taxon>Morus</taxon>
    </lineage>
</organism>
<dbReference type="PANTHER" id="PTHR31625">
    <property type="match status" value="1"/>
</dbReference>
<accession>W9SKH9</accession>
<dbReference type="Proteomes" id="UP000030645">
    <property type="component" value="Unassembled WGS sequence"/>
</dbReference>
<dbReference type="KEGG" id="mnt:21390052"/>
<dbReference type="Pfam" id="PF02458">
    <property type="entry name" value="Transferase"/>
    <property type="match status" value="1"/>
</dbReference>
<keyword evidence="4" id="KW-1185">Reference proteome</keyword>
<evidence type="ECO:0000313" key="4">
    <source>
        <dbReference type="Proteomes" id="UP000030645"/>
    </source>
</evidence>
<gene>
    <name evidence="3" type="ORF">L484_006627</name>
</gene>
<evidence type="ECO:0000256" key="1">
    <source>
        <dbReference type="ARBA" id="ARBA00022679"/>
    </source>
</evidence>
<evidence type="ECO:0000256" key="2">
    <source>
        <dbReference type="ARBA" id="ARBA00023315"/>
    </source>
</evidence>
<keyword evidence="1 3" id="KW-0808">Transferase</keyword>
<dbReference type="OrthoDB" id="1862401at2759"/>
<dbReference type="InterPro" id="IPR051504">
    <property type="entry name" value="Plant_metabolite_acyltrans"/>
</dbReference>
<protein>
    <submittedName>
        <fullName evidence="3">Malonyl-coenzyme A:anthocyanin 3-O-glucoside-6''-O-malonyltransferase</fullName>
    </submittedName>
</protein>
<dbReference type="EMBL" id="KE345758">
    <property type="protein sequence ID" value="EXC13929.1"/>
    <property type="molecule type" value="Genomic_DNA"/>
</dbReference>
<proteinExistence type="predicted"/>